<dbReference type="InterPro" id="IPR023346">
    <property type="entry name" value="Lysozyme-like_dom_sf"/>
</dbReference>
<feature type="compositionally biased region" description="Low complexity" evidence="1">
    <location>
        <begin position="88"/>
        <end position="102"/>
    </location>
</feature>
<dbReference type="Pfam" id="PF01551">
    <property type="entry name" value="Peptidase_M23"/>
    <property type="match status" value="1"/>
</dbReference>
<feature type="transmembrane region" description="Helical" evidence="2">
    <location>
        <begin position="250"/>
        <end position="273"/>
    </location>
</feature>
<feature type="region of interest" description="Disordered" evidence="1">
    <location>
        <begin position="82"/>
        <end position="102"/>
    </location>
</feature>
<feature type="transmembrane region" description="Helical" evidence="2">
    <location>
        <begin position="971"/>
        <end position="995"/>
    </location>
</feature>
<feature type="region of interest" description="Disordered" evidence="1">
    <location>
        <begin position="373"/>
        <end position="401"/>
    </location>
</feature>
<dbReference type="SUPFAM" id="SSF53955">
    <property type="entry name" value="Lysozyme-like"/>
    <property type="match status" value="1"/>
</dbReference>
<evidence type="ECO:0000256" key="1">
    <source>
        <dbReference type="SAM" id="MobiDB-lite"/>
    </source>
</evidence>
<name>A0ABN2XC29_9ACTN</name>
<dbReference type="SUPFAM" id="SSF51261">
    <property type="entry name" value="Duplicated hybrid motif"/>
    <property type="match status" value="1"/>
</dbReference>
<evidence type="ECO:0000313" key="4">
    <source>
        <dbReference type="EMBL" id="GAA2108233.1"/>
    </source>
</evidence>
<comment type="caution">
    <text evidence="4">The sequence shown here is derived from an EMBL/GenBank/DDBJ whole genome shotgun (WGS) entry which is preliminary data.</text>
</comment>
<feature type="transmembrane region" description="Helical" evidence="2">
    <location>
        <begin position="842"/>
        <end position="861"/>
    </location>
</feature>
<keyword evidence="2" id="KW-1133">Transmembrane helix</keyword>
<feature type="domain" description="M23ase beta-sheet core" evidence="3">
    <location>
        <begin position="1309"/>
        <end position="1402"/>
    </location>
</feature>
<keyword evidence="5" id="KW-1185">Reference proteome</keyword>
<evidence type="ECO:0000313" key="5">
    <source>
        <dbReference type="Proteomes" id="UP001500443"/>
    </source>
</evidence>
<feature type="transmembrane region" description="Helical" evidence="2">
    <location>
        <begin position="220"/>
        <end position="244"/>
    </location>
</feature>
<keyword evidence="2" id="KW-0472">Membrane</keyword>
<accession>A0ABN2XC29</accession>
<dbReference type="InterPro" id="IPR011055">
    <property type="entry name" value="Dup_hybrid_motif"/>
</dbReference>
<dbReference type="CDD" id="cd12797">
    <property type="entry name" value="M23_peptidase"/>
    <property type="match status" value="1"/>
</dbReference>
<organism evidence="4 5">
    <name type="scientific">Streptomyces synnematoformans</name>
    <dbReference type="NCBI Taxonomy" id="415721"/>
    <lineage>
        <taxon>Bacteria</taxon>
        <taxon>Bacillati</taxon>
        <taxon>Actinomycetota</taxon>
        <taxon>Actinomycetes</taxon>
        <taxon>Kitasatosporales</taxon>
        <taxon>Streptomycetaceae</taxon>
        <taxon>Streptomyces</taxon>
    </lineage>
</organism>
<evidence type="ECO:0000256" key="2">
    <source>
        <dbReference type="SAM" id="Phobius"/>
    </source>
</evidence>
<feature type="compositionally biased region" description="Basic and acidic residues" evidence="1">
    <location>
        <begin position="475"/>
        <end position="488"/>
    </location>
</feature>
<dbReference type="EMBL" id="BAAAPF010000003">
    <property type="protein sequence ID" value="GAA2108233.1"/>
    <property type="molecule type" value="Genomic_DNA"/>
</dbReference>
<feature type="region of interest" description="Disordered" evidence="1">
    <location>
        <begin position="475"/>
        <end position="522"/>
    </location>
</feature>
<dbReference type="InterPro" id="IPR016047">
    <property type="entry name" value="M23ase_b-sheet_dom"/>
</dbReference>
<feature type="compositionally biased region" description="Basic and acidic residues" evidence="1">
    <location>
        <begin position="388"/>
        <end position="401"/>
    </location>
</feature>
<dbReference type="Proteomes" id="UP001500443">
    <property type="component" value="Unassembled WGS sequence"/>
</dbReference>
<dbReference type="PANTHER" id="PTHR21666:SF270">
    <property type="entry name" value="MUREIN HYDROLASE ACTIVATOR ENVC"/>
    <property type="match status" value="1"/>
</dbReference>
<dbReference type="RefSeq" id="WP_344287184.1">
    <property type="nucleotide sequence ID" value="NZ_BAAAPF010000003.1"/>
</dbReference>
<reference evidence="4 5" key="1">
    <citation type="journal article" date="2019" name="Int. J. Syst. Evol. Microbiol.">
        <title>The Global Catalogue of Microorganisms (GCM) 10K type strain sequencing project: providing services to taxonomists for standard genome sequencing and annotation.</title>
        <authorList>
            <consortium name="The Broad Institute Genomics Platform"/>
            <consortium name="The Broad Institute Genome Sequencing Center for Infectious Disease"/>
            <person name="Wu L."/>
            <person name="Ma J."/>
        </authorList>
    </citation>
    <scope>NUCLEOTIDE SEQUENCE [LARGE SCALE GENOMIC DNA]</scope>
    <source>
        <strain evidence="4 5">JCM 15481</strain>
    </source>
</reference>
<sequence>MAITVGSVEVDIVPNTRGIHGRLRSALVPAGTRAGNEAGDAAGRSFGPAMQSHLDTVGQRIGQQIGAQIAARITSEVRDSISDGVTQGGRAAAPAAARPGSEAGGAFARAARARIQAAMRALPDVDIDADTTPAQAQILRLRAQLARLADQEIGVDIDAGAALAQIQAIQGRLRALSASDADVQVRIDTGQAMGELAAVSAAVSALDGRDIDINVSTRQAVIAVLVLTAALGGLVAIPAVPVLAAGIGSLAAAATAAGAGIGAAGAAAVPALMDIGNALKAQKAAQDAAANATARGGQTAAQAAQRTMQLEAAQQALAAAHRNAGQQIRRAEQGVADAVRQAADANRRAAQQVRDAKTGLAAAVKAAADRQQQAAEQVEDAEQSLADAQRDARQAQRDLTAARREAAEELVDLGNRLTSSRLSEREAELSLADATARLRQVQAAGAKATAQEQARAQLDYDQAVQRLKEQRLETSRLASDKRRADRQGVEGSDQVRSAQERLANAQRSVRDRQEALADAQREAARQQVRSQQDIAAAQQRVAEAQRNVTKVQEDGARSVARAQDQLVAAQQSAAESIAAAQRQIRSAQLSAAGGADTAAAAQAKYRQALAAMTPASRGTFKAFLRLRSAFKGWSRDLQPEIMPIFTRGINGARRALPGLTPFVREAADAVGELQDRASRGFQSKGWKTFKNDLVGGVRPAIVGIGRAIGNIGRGLGGIIGAFLPHMDSIEDRMVSITDRFGDWGQGLRGSDEFEGFLSYSAEMAPVLAEGLGDIGSAFYEISKSLSPLSGPALEILGAMARGVASIAETLPWLVQGIYLVIIATKAWTLAQVVLNAAMTANPITLIIVAIVALVAAVIYAYKRVGWFRTAVQATWNAIKVASLFLWNRVLMPFFDWVGRIMVWLWQKIIKPYVEFMIDYWGRIGSVVLWLWKKIFATAFDAIGKIIRFWWKNIVLRYFKLVRFYVRNVAAVFTWFWRSVIRVVFKAIGAIFSFWWKHVVQRYFDLVRRAIRTLADAFRWLHAKVVKPVWSQIRGAIRAAWRDGIRPVFDTLKKAVGRVADAFREAKDGIGKAWNKLKGLTKKPVKFIIDTVYNKGIVGLWNAAAKVLPIDKLKPFNPKGFATGGPVFGPGTETSDSILAALSTGEHVWTAEEVRSAGGHAAIEAMRAAALRRGRGYARGGPIEPRGAHGGPVDWVGDKIGDVGGNLVGGGVGLLGKVAGKVKDLALGGVYTAVKAAAKPLRALIDKIPGGGSGFGKLAKAVPNGILDAVLDAVKGKEESQLGSGQWIKPVDAPYGTRFGVRGAMWASGRHTGLDFPAPTGRLVRAVDNGSVAYARSGGPYGNHILIQHGKNLASLYAHLSSIIERSGPVQRGQRIGRVGATGNVTGPHLHLEARRGGVPVDPMPYLTGGTGGFNARAVGRNQQIAKTMLGRYGWAATQFGPLKKLWQHESGWNHLARNPSSGAYGIPQSLPASKMASAGSDWRTNPATQIKWGLGYIKGRYGSPASAWSFWQRQSPHWYDQGGWLPPGGIGLNGLREPEAVLTPAQFRAMEGAATAGVTGARGGSTSITYEINARTADFTVADLDRVQRQQYARMRAGRPH</sequence>
<dbReference type="PANTHER" id="PTHR21666">
    <property type="entry name" value="PEPTIDASE-RELATED"/>
    <property type="match status" value="1"/>
</dbReference>
<feature type="compositionally biased region" description="Basic and acidic residues" evidence="1">
    <location>
        <begin position="508"/>
        <end position="522"/>
    </location>
</feature>
<gene>
    <name evidence="4" type="ORF">GCM10009802_03920</name>
</gene>
<evidence type="ECO:0000259" key="3">
    <source>
        <dbReference type="Pfam" id="PF01551"/>
    </source>
</evidence>
<keyword evidence="2" id="KW-0812">Transmembrane</keyword>
<dbReference type="InterPro" id="IPR050570">
    <property type="entry name" value="Cell_wall_metabolism_enzyme"/>
</dbReference>
<proteinExistence type="predicted"/>
<dbReference type="Gene3D" id="2.70.70.10">
    <property type="entry name" value="Glucose Permease (Domain IIA)"/>
    <property type="match status" value="1"/>
</dbReference>
<protein>
    <recommendedName>
        <fullName evidence="3">M23ase beta-sheet core domain-containing protein</fullName>
    </recommendedName>
</protein>